<evidence type="ECO:0000259" key="2">
    <source>
        <dbReference type="Pfam" id="PF07833"/>
    </source>
</evidence>
<feature type="chain" id="PRO_5046035839" evidence="1">
    <location>
        <begin position="26"/>
        <end position="302"/>
    </location>
</feature>
<feature type="signal peptide" evidence="1">
    <location>
        <begin position="1"/>
        <end position="25"/>
    </location>
</feature>
<accession>A0ABT3X1H2</accession>
<evidence type="ECO:0000313" key="3">
    <source>
        <dbReference type="EMBL" id="MCX7569817.1"/>
    </source>
</evidence>
<gene>
    <name evidence="3" type="ORF">OS242_07555</name>
</gene>
<organism evidence="3 4">
    <name type="scientific">Tumebacillus lacus</name>
    <dbReference type="NCBI Taxonomy" id="2995335"/>
    <lineage>
        <taxon>Bacteria</taxon>
        <taxon>Bacillati</taxon>
        <taxon>Bacillota</taxon>
        <taxon>Bacilli</taxon>
        <taxon>Bacillales</taxon>
        <taxon>Alicyclobacillaceae</taxon>
        <taxon>Tumebacillus</taxon>
    </lineage>
</organism>
<dbReference type="Pfam" id="PF07833">
    <property type="entry name" value="Cu_amine_oxidN1"/>
    <property type="match status" value="1"/>
</dbReference>
<feature type="domain" description="Copper amine oxidase-like N-terminal" evidence="2">
    <location>
        <begin position="40"/>
        <end position="141"/>
    </location>
</feature>
<dbReference type="Proteomes" id="UP001208017">
    <property type="component" value="Unassembled WGS sequence"/>
</dbReference>
<evidence type="ECO:0000313" key="4">
    <source>
        <dbReference type="Proteomes" id="UP001208017"/>
    </source>
</evidence>
<reference evidence="3 4" key="1">
    <citation type="submission" date="2022-11" db="EMBL/GenBank/DDBJ databases">
        <title>Study of microbial diversity in lake waters.</title>
        <authorList>
            <person name="Zhang J."/>
        </authorList>
    </citation>
    <scope>NUCLEOTIDE SEQUENCE [LARGE SCALE GENOMIC DNA]</scope>
    <source>
        <strain evidence="3 4">DT12</strain>
    </source>
</reference>
<dbReference type="Gene3D" id="3.30.457.10">
    <property type="entry name" value="Copper amine oxidase-like, N-terminal domain"/>
    <property type="match status" value="1"/>
</dbReference>
<keyword evidence="4" id="KW-1185">Reference proteome</keyword>
<dbReference type="RefSeq" id="WP_267151068.1">
    <property type="nucleotide sequence ID" value="NZ_JAPMLT010000003.1"/>
</dbReference>
<dbReference type="InterPro" id="IPR012854">
    <property type="entry name" value="Cu_amine_oxidase-like_N"/>
</dbReference>
<comment type="caution">
    <text evidence="3">The sequence shown here is derived from an EMBL/GenBank/DDBJ whole genome shotgun (WGS) entry which is preliminary data.</text>
</comment>
<proteinExistence type="predicted"/>
<protein>
    <submittedName>
        <fullName evidence="3">Copper amine oxidase N-terminal domain-containing protein</fullName>
    </submittedName>
</protein>
<evidence type="ECO:0000256" key="1">
    <source>
        <dbReference type="SAM" id="SignalP"/>
    </source>
</evidence>
<sequence length="302" mass="33874">MKRRLKSLFFVCFLFSAMWTGTAEAESRYPKGTDDHVHVYVNDQLLDLQQPAVVKDGWTLVPFRAVFEALGATVAWDTATETATATKDGTSVALFLRASAAHVNGRDIYLDTAPVKVGGRTMVPLRFVGHALGVYAGWDPMSGSAFFSQRSPEAVTAATFYRRAIQRPAGEMMEHFAKSDQLLQQYVERGISQEEFAELSERNQQEMKDDLDAVKAVPLPEEPTAKRFAVEMLSLLERAYLLMDERGGTMSERQMNTSRALTVTSDFYDYQCDTHTMQVQYFDLIIEEMEERSTKGGKTGNA</sequence>
<name>A0ABT3X1H2_9BACL</name>
<dbReference type="SUPFAM" id="SSF55383">
    <property type="entry name" value="Copper amine oxidase, domain N"/>
    <property type="match status" value="1"/>
</dbReference>
<dbReference type="InterPro" id="IPR036582">
    <property type="entry name" value="Mao_N_sf"/>
</dbReference>
<keyword evidence="1" id="KW-0732">Signal</keyword>
<dbReference type="EMBL" id="JAPMLT010000003">
    <property type="protein sequence ID" value="MCX7569817.1"/>
    <property type="molecule type" value="Genomic_DNA"/>
</dbReference>